<dbReference type="InterPro" id="IPR018551">
    <property type="entry name" value="DUF2007"/>
</dbReference>
<evidence type="ECO:0000313" key="2">
    <source>
        <dbReference type="EMBL" id="PHQ29131.1"/>
    </source>
</evidence>
<feature type="domain" description="DUF2007" evidence="1">
    <location>
        <begin position="10"/>
        <end position="69"/>
    </location>
</feature>
<accession>A0A2G1VQU0</accession>
<evidence type="ECO:0000259" key="1">
    <source>
        <dbReference type="Pfam" id="PF09413"/>
    </source>
</evidence>
<sequence length="77" mass="8672">MMSDYQKLLTSSSIIINRAAFLLDQENIKTRIKDHVESARLGGFGVPQNDVELYVPQSDFEKAQDIIEKSDLDAISN</sequence>
<gene>
    <name evidence="2" type="ORF">CJ305_11000</name>
</gene>
<evidence type="ECO:0000313" key="3">
    <source>
        <dbReference type="Proteomes" id="UP000229433"/>
    </source>
</evidence>
<keyword evidence="3" id="KW-1185">Reference proteome</keyword>
<reference evidence="2 3" key="1">
    <citation type="submission" date="2017-08" db="EMBL/GenBank/DDBJ databases">
        <title>The whole genome shortgun sequences of strain Leeuwenhoekiella nanhaiensis G18 from the South China Sea.</title>
        <authorList>
            <person name="Liu Q."/>
        </authorList>
    </citation>
    <scope>NUCLEOTIDE SEQUENCE [LARGE SCALE GENOMIC DNA]</scope>
    <source>
        <strain evidence="2 3">G18</strain>
    </source>
</reference>
<dbReference type="OrthoDB" id="1149279at2"/>
<dbReference type="Proteomes" id="UP000229433">
    <property type="component" value="Unassembled WGS sequence"/>
</dbReference>
<dbReference type="Pfam" id="PF09413">
    <property type="entry name" value="DUF2007"/>
    <property type="match status" value="1"/>
</dbReference>
<dbReference type="SUPFAM" id="SSF54913">
    <property type="entry name" value="GlnB-like"/>
    <property type="match status" value="1"/>
</dbReference>
<dbReference type="InterPro" id="IPR011322">
    <property type="entry name" value="N-reg_PII-like_a/b"/>
</dbReference>
<organism evidence="2 3">
    <name type="scientific">Leeuwenhoekiella nanhaiensis</name>
    <dbReference type="NCBI Taxonomy" id="1655491"/>
    <lineage>
        <taxon>Bacteria</taxon>
        <taxon>Pseudomonadati</taxon>
        <taxon>Bacteroidota</taxon>
        <taxon>Flavobacteriia</taxon>
        <taxon>Flavobacteriales</taxon>
        <taxon>Flavobacteriaceae</taxon>
        <taxon>Leeuwenhoekiella</taxon>
    </lineage>
</organism>
<dbReference type="AlphaFoldDB" id="A0A2G1VQU0"/>
<proteinExistence type="predicted"/>
<comment type="caution">
    <text evidence="2">The sequence shown here is derived from an EMBL/GenBank/DDBJ whole genome shotgun (WGS) entry which is preliminary data.</text>
</comment>
<name>A0A2G1VQU0_9FLAO</name>
<protein>
    <recommendedName>
        <fullName evidence="1">DUF2007 domain-containing protein</fullName>
    </recommendedName>
</protein>
<dbReference type="EMBL" id="NQXA01000008">
    <property type="protein sequence ID" value="PHQ29131.1"/>
    <property type="molecule type" value="Genomic_DNA"/>
</dbReference>